<keyword evidence="10 12" id="KW-0472">Membrane</keyword>
<evidence type="ECO:0000256" key="3">
    <source>
        <dbReference type="ARBA" id="ARBA00022452"/>
    </source>
</evidence>
<evidence type="ECO:0000256" key="4">
    <source>
        <dbReference type="ARBA" id="ARBA00022496"/>
    </source>
</evidence>
<sequence>MPAASPAFLALACVGFIASAPAHAGPDGPDADNDAQDQNQVTVTGQRQELDGPKATAKLVNTPRSVVVLPAEVIEQTGSASLADALRTVPGITFGAAEGGNPIGDRPFIRGFDSQGSSFVDGVRDVAAQTREVFAIEQVQIVRGSDSTLGGRGSAGGSINVVTKLPVAGSFVKGSASFGTADYKRATLDVNQQLSDTIGVRLAAMWHDQDVAGRDAIYSRRWGFAPSLTLGLGTDTRLTIAYYYLESHELPDSGIPFLYTLANAPGTGEIYSEPALGDITTIAGVTGHVDRSTFYGLKSRDFRDATTNQATVRFEHDFGNITLRNSARYSRNDQAYIFLLPDDSQGNVFGTATTNPTTGAAGTRGDVLTGGYVWRRGNTRYGYVEALTNQTDLYGKFQTGSITHSFAIGTEISWEKSRRGTFVSPNGSTISPRCNAATIARYYCTSLFNPNPNDPWVNYASDTSNVATPIVKGARTAETQNDAHTLSAYAFDSITLLPSLILNLGGRYDHFTSRVTPPLVAGATGTFTLEKDNKLFNWQAGLVFKPTASTSLYASYATAATPPNSVLGEGQEGNGLGTTNTALALAILDALKVEKTKSYEVGAKAALFDEQLSLTLAAFQTDTDNARVTGPNNNIEFIGKRRIRGVEFNFNGNVTKWLTVFGGYTHLDPKIVDGGFTALTAPAIMAGTVTIQPARPVLVPSVNTGRQATQTAKDSFTLWADLKPTSRLSVGGGAFYTSRVFGGYQDNRSATQTAAGVVTVNPATKVILRTIPEYWRFDARLGYKISDQVDLSVNVNNLTDKTYFTQAYTSHYAAIAPGRSAFATIGLKF</sequence>
<evidence type="ECO:0000256" key="9">
    <source>
        <dbReference type="ARBA" id="ARBA00023077"/>
    </source>
</evidence>
<evidence type="ECO:0000259" key="17">
    <source>
        <dbReference type="Pfam" id="PF07715"/>
    </source>
</evidence>
<dbReference type="InterPro" id="IPR036942">
    <property type="entry name" value="Beta-barrel_TonB_sf"/>
</dbReference>
<organism evidence="18 19">
    <name type="scientific">Sphingomonas gei</name>
    <dbReference type="NCBI Taxonomy" id="1395960"/>
    <lineage>
        <taxon>Bacteria</taxon>
        <taxon>Pseudomonadati</taxon>
        <taxon>Pseudomonadota</taxon>
        <taxon>Alphaproteobacteria</taxon>
        <taxon>Sphingomonadales</taxon>
        <taxon>Sphingomonadaceae</taxon>
        <taxon>Sphingomonas</taxon>
    </lineage>
</organism>
<dbReference type="PANTHER" id="PTHR32552:SF89">
    <property type="entry name" value="CATECHOLATE SIDEROPHORE RECEPTOR FIU"/>
    <property type="match status" value="1"/>
</dbReference>
<evidence type="ECO:0000256" key="10">
    <source>
        <dbReference type="ARBA" id="ARBA00023136"/>
    </source>
</evidence>
<evidence type="ECO:0000313" key="18">
    <source>
        <dbReference type="EMBL" id="TGX55091.1"/>
    </source>
</evidence>
<keyword evidence="11 12" id="KW-0998">Cell outer membrane</keyword>
<evidence type="ECO:0000256" key="6">
    <source>
        <dbReference type="ARBA" id="ARBA00022729"/>
    </source>
</evidence>
<keyword evidence="3 12" id="KW-1134">Transmembrane beta strand</keyword>
<dbReference type="InterPro" id="IPR012910">
    <property type="entry name" value="Plug_dom"/>
</dbReference>
<dbReference type="SUPFAM" id="SSF56935">
    <property type="entry name" value="Porins"/>
    <property type="match status" value="1"/>
</dbReference>
<feature type="short sequence motif" description="TonB C-terminal box" evidence="13">
    <location>
        <begin position="812"/>
        <end position="829"/>
    </location>
</feature>
<comment type="caution">
    <text evidence="18">The sequence shown here is derived from an EMBL/GenBank/DDBJ whole genome shotgun (WGS) entry which is preliminary data.</text>
</comment>
<evidence type="ECO:0000256" key="14">
    <source>
        <dbReference type="RuleBase" id="RU003357"/>
    </source>
</evidence>
<keyword evidence="5 12" id="KW-0812">Transmembrane</keyword>
<keyword evidence="7" id="KW-0408">Iron</keyword>
<dbReference type="PROSITE" id="PS01156">
    <property type="entry name" value="TONB_DEPENDENT_REC_2"/>
    <property type="match status" value="1"/>
</dbReference>
<dbReference type="CDD" id="cd01347">
    <property type="entry name" value="ligand_gated_channel"/>
    <property type="match status" value="1"/>
</dbReference>
<keyword evidence="8" id="KW-0406">Ion transport</keyword>
<dbReference type="OrthoDB" id="9760333at2"/>
<evidence type="ECO:0000259" key="16">
    <source>
        <dbReference type="Pfam" id="PF00593"/>
    </source>
</evidence>
<keyword evidence="6 15" id="KW-0732">Signal</keyword>
<feature type="domain" description="TonB-dependent receptor plug" evidence="17">
    <location>
        <begin position="59"/>
        <end position="157"/>
    </location>
</feature>
<evidence type="ECO:0000256" key="13">
    <source>
        <dbReference type="PROSITE-ProRule" id="PRU10144"/>
    </source>
</evidence>
<dbReference type="GO" id="GO:0009279">
    <property type="term" value="C:cell outer membrane"/>
    <property type="evidence" value="ECO:0007669"/>
    <property type="project" value="UniProtKB-SubCell"/>
</dbReference>
<dbReference type="InterPro" id="IPR000531">
    <property type="entry name" value="Beta-barrel_TonB"/>
</dbReference>
<keyword evidence="19" id="KW-1185">Reference proteome</keyword>
<keyword evidence="9 14" id="KW-0798">TonB box</keyword>
<dbReference type="GO" id="GO:0015344">
    <property type="term" value="F:siderophore uptake transmembrane transporter activity"/>
    <property type="evidence" value="ECO:0007669"/>
    <property type="project" value="TreeGrafter"/>
</dbReference>
<feature type="signal peptide" evidence="15">
    <location>
        <begin position="1"/>
        <end position="24"/>
    </location>
</feature>
<comment type="subcellular location">
    <subcellularLocation>
        <location evidence="1 12">Cell outer membrane</location>
        <topology evidence="1 12">Multi-pass membrane protein</topology>
    </subcellularLocation>
</comment>
<dbReference type="PANTHER" id="PTHR32552">
    <property type="entry name" value="FERRICHROME IRON RECEPTOR-RELATED"/>
    <property type="match status" value="1"/>
</dbReference>
<reference evidence="18 19" key="1">
    <citation type="submission" date="2019-04" db="EMBL/GenBank/DDBJ databases">
        <title>Sphingomonas psychrotolerans sp. nov., isolated from soil in the Tianshan Mountains, Xinjiang, China.</title>
        <authorList>
            <person name="Luo Y."/>
            <person name="Sheng H."/>
        </authorList>
    </citation>
    <scope>NUCLEOTIDE SEQUENCE [LARGE SCALE GENOMIC DNA]</scope>
    <source>
        <strain evidence="18 19">ZFGT-11</strain>
    </source>
</reference>
<evidence type="ECO:0000256" key="5">
    <source>
        <dbReference type="ARBA" id="ARBA00022692"/>
    </source>
</evidence>
<dbReference type="Gene3D" id="2.170.130.10">
    <property type="entry name" value="TonB-dependent receptor, plug domain"/>
    <property type="match status" value="1"/>
</dbReference>
<evidence type="ECO:0000256" key="2">
    <source>
        <dbReference type="ARBA" id="ARBA00022448"/>
    </source>
</evidence>
<evidence type="ECO:0000256" key="7">
    <source>
        <dbReference type="ARBA" id="ARBA00023004"/>
    </source>
</evidence>
<evidence type="ECO:0000256" key="12">
    <source>
        <dbReference type="PROSITE-ProRule" id="PRU01360"/>
    </source>
</evidence>
<dbReference type="PROSITE" id="PS52016">
    <property type="entry name" value="TONB_DEPENDENT_REC_3"/>
    <property type="match status" value="1"/>
</dbReference>
<dbReference type="Pfam" id="PF07715">
    <property type="entry name" value="Plug"/>
    <property type="match status" value="1"/>
</dbReference>
<feature type="domain" description="TonB-dependent receptor-like beta-barrel" evidence="16">
    <location>
        <begin position="288"/>
        <end position="798"/>
    </location>
</feature>
<keyword evidence="18" id="KW-0675">Receptor</keyword>
<gene>
    <name evidence="18" type="ORF">E5A73_06590</name>
</gene>
<accession>A0A4S1XG61</accession>
<dbReference type="Pfam" id="PF00593">
    <property type="entry name" value="TonB_dep_Rec_b-barrel"/>
    <property type="match status" value="1"/>
</dbReference>
<dbReference type="RefSeq" id="WP_135962986.1">
    <property type="nucleotide sequence ID" value="NZ_SRXT01000002.1"/>
</dbReference>
<name>A0A4S1XG61_9SPHN</name>
<dbReference type="AlphaFoldDB" id="A0A4S1XG61"/>
<dbReference type="Proteomes" id="UP000306147">
    <property type="component" value="Unassembled WGS sequence"/>
</dbReference>
<keyword evidence="2 12" id="KW-0813">Transport</keyword>
<keyword evidence="4" id="KW-0410">Iron transport</keyword>
<feature type="chain" id="PRO_5020647715" evidence="15">
    <location>
        <begin position="25"/>
        <end position="829"/>
    </location>
</feature>
<comment type="similarity">
    <text evidence="12 14">Belongs to the TonB-dependent receptor family.</text>
</comment>
<evidence type="ECO:0000256" key="15">
    <source>
        <dbReference type="SAM" id="SignalP"/>
    </source>
</evidence>
<protein>
    <submittedName>
        <fullName evidence="18">TonB-dependent receptor</fullName>
    </submittedName>
</protein>
<evidence type="ECO:0000256" key="1">
    <source>
        <dbReference type="ARBA" id="ARBA00004571"/>
    </source>
</evidence>
<dbReference type="EMBL" id="SRXT01000002">
    <property type="protein sequence ID" value="TGX55091.1"/>
    <property type="molecule type" value="Genomic_DNA"/>
</dbReference>
<evidence type="ECO:0000256" key="11">
    <source>
        <dbReference type="ARBA" id="ARBA00023237"/>
    </source>
</evidence>
<dbReference type="InterPro" id="IPR010917">
    <property type="entry name" value="TonB_rcpt_CS"/>
</dbReference>
<dbReference type="InterPro" id="IPR037066">
    <property type="entry name" value="Plug_dom_sf"/>
</dbReference>
<dbReference type="InterPro" id="IPR039426">
    <property type="entry name" value="TonB-dep_rcpt-like"/>
</dbReference>
<evidence type="ECO:0000313" key="19">
    <source>
        <dbReference type="Proteomes" id="UP000306147"/>
    </source>
</evidence>
<evidence type="ECO:0000256" key="8">
    <source>
        <dbReference type="ARBA" id="ARBA00023065"/>
    </source>
</evidence>
<dbReference type="Gene3D" id="2.40.170.20">
    <property type="entry name" value="TonB-dependent receptor, beta-barrel domain"/>
    <property type="match status" value="1"/>
</dbReference>
<proteinExistence type="inferred from homology"/>